<dbReference type="AlphaFoldDB" id="K0RYR4"/>
<sequence length="86" mass="9871">MRLRFDEDAIRHGFLRLKLVVNAFGRTDAEVVDHRHPVGARHNHDAATGCMRPMPGEDRSGEVAKNHRALKQFEDKTSNYDIGERF</sequence>
<feature type="region of interest" description="Disordered" evidence="1">
    <location>
        <begin position="37"/>
        <end position="86"/>
    </location>
</feature>
<accession>K0RYR4</accession>
<dbReference type="EMBL" id="AGNL01036564">
    <property type="protein sequence ID" value="EJK54001.1"/>
    <property type="molecule type" value="Genomic_DNA"/>
</dbReference>
<gene>
    <name evidence="2" type="ORF">THAOC_26454</name>
</gene>
<reference evidence="2 3" key="1">
    <citation type="journal article" date="2012" name="Genome Biol.">
        <title>Genome and low-iron response of an oceanic diatom adapted to chronic iron limitation.</title>
        <authorList>
            <person name="Lommer M."/>
            <person name="Specht M."/>
            <person name="Roy A.S."/>
            <person name="Kraemer L."/>
            <person name="Andreson R."/>
            <person name="Gutowska M.A."/>
            <person name="Wolf J."/>
            <person name="Bergner S.V."/>
            <person name="Schilhabel M.B."/>
            <person name="Klostermeier U.C."/>
            <person name="Beiko R.G."/>
            <person name="Rosenstiel P."/>
            <person name="Hippler M."/>
            <person name="Laroche J."/>
        </authorList>
    </citation>
    <scope>NUCLEOTIDE SEQUENCE [LARGE SCALE GENOMIC DNA]</scope>
    <source>
        <strain evidence="2 3">CCMP1005</strain>
    </source>
</reference>
<keyword evidence="3" id="KW-1185">Reference proteome</keyword>
<organism evidence="2 3">
    <name type="scientific">Thalassiosira oceanica</name>
    <name type="common">Marine diatom</name>
    <dbReference type="NCBI Taxonomy" id="159749"/>
    <lineage>
        <taxon>Eukaryota</taxon>
        <taxon>Sar</taxon>
        <taxon>Stramenopiles</taxon>
        <taxon>Ochrophyta</taxon>
        <taxon>Bacillariophyta</taxon>
        <taxon>Coscinodiscophyceae</taxon>
        <taxon>Thalassiosirophycidae</taxon>
        <taxon>Thalassiosirales</taxon>
        <taxon>Thalassiosiraceae</taxon>
        <taxon>Thalassiosira</taxon>
    </lineage>
</organism>
<evidence type="ECO:0000313" key="2">
    <source>
        <dbReference type="EMBL" id="EJK54001.1"/>
    </source>
</evidence>
<proteinExistence type="predicted"/>
<name>K0RYR4_THAOC</name>
<evidence type="ECO:0000313" key="3">
    <source>
        <dbReference type="Proteomes" id="UP000266841"/>
    </source>
</evidence>
<comment type="caution">
    <text evidence="2">The sequence shown here is derived from an EMBL/GenBank/DDBJ whole genome shotgun (WGS) entry which is preliminary data.</text>
</comment>
<dbReference type="Proteomes" id="UP000266841">
    <property type="component" value="Unassembled WGS sequence"/>
</dbReference>
<evidence type="ECO:0000256" key="1">
    <source>
        <dbReference type="SAM" id="MobiDB-lite"/>
    </source>
</evidence>
<protein>
    <submittedName>
        <fullName evidence="2">Uncharacterized protein</fullName>
    </submittedName>
</protein>
<feature type="compositionally biased region" description="Basic and acidic residues" evidence="1">
    <location>
        <begin position="55"/>
        <end position="86"/>
    </location>
</feature>